<protein>
    <submittedName>
        <fullName evidence="1">Uncharacterized protein</fullName>
    </submittedName>
</protein>
<sequence>MTILIRTDNPAQLLSDIRKKISQKHIETWFFDNAGDFSHTPEQWRYKAWLRPHVEPGQLRFSLISSSKVNLTKAIYGVYHGRFSEMLLTHFEDRFHELRSTARQVEYAGA</sequence>
<name>A0A7T6VDF9_9BURK</name>
<dbReference type="RefSeq" id="WP_199568498.1">
    <property type="nucleotide sequence ID" value="NZ_CP066769.1"/>
</dbReference>
<reference evidence="1 2" key="1">
    <citation type="submission" date="2020-12" db="EMBL/GenBank/DDBJ databases">
        <title>Complete genome sequence of Burkholderia anthina BJQ0011.</title>
        <authorList>
            <person name="Xu Y."/>
        </authorList>
    </citation>
    <scope>NUCLEOTIDE SEQUENCE [LARGE SCALE GENOMIC DNA]</scope>
    <source>
        <strain evidence="1 2">BJQ0011</strain>
    </source>
</reference>
<dbReference type="EMBL" id="CP066769">
    <property type="protein sequence ID" value="QQK01852.1"/>
    <property type="molecule type" value="Genomic_DNA"/>
</dbReference>
<gene>
    <name evidence="1" type="ORF">JFN94_12240</name>
</gene>
<organism evidence="1 2">
    <name type="scientific">Burkholderia anthina</name>
    <dbReference type="NCBI Taxonomy" id="179879"/>
    <lineage>
        <taxon>Bacteria</taxon>
        <taxon>Pseudomonadati</taxon>
        <taxon>Pseudomonadota</taxon>
        <taxon>Betaproteobacteria</taxon>
        <taxon>Burkholderiales</taxon>
        <taxon>Burkholderiaceae</taxon>
        <taxon>Burkholderia</taxon>
        <taxon>Burkholderia cepacia complex</taxon>
    </lineage>
</organism>
<evidence type="ECO:0000313" key="2">
    <source>
        <dbReference type="Proteomes" id="UP000596205"/>
    </source>
</evidence>
<dbReference type="Proteomes" id="UP000596205">
    <property type="component" value="Chromosome 1"/>
</dbReference>
<evidence type="ECO:0000313" key="1">
    <source>
        <dbReference type="EMBL" id="QQK01852.1"/>
    </source>
</evidence>
<dbReference type="KEGG" id="bann:JFN94_12240"/>
<accession>A0A7T6VDF9</accession>
<proteinExistence type="predicted"/>
<dbReference type="AlphaFoldDB" id="A0A7T6VDF9"/>